<evidence type="ECO:0000313" key="4">
    <source>
        <dbReference type="Proteomes" id="UP000288859"/>
    </source>
</evidence>
<name>A0A438MSC8_EXOME</name>
<sequence length="286" mass="30521">MATPTTIATSIPESLRPTEAAVDGQHAIFLYPSGAPVINNIDTIQVTYDTIWPAANLTLTCEIEPRRRLFSTATYDLVGKDGSIEVIPTEAEPEISKFPTRCRMLLRDANDESNVYTGGAFTLTSTQGAPSFYALSQTHLVTPTSTQFTAEPTANATGVDGMSISSSMPRLGNESSSASPADTDNPASSALGAGARAGIIVSIIVGVLGLAIAMVFCMRNRRKVRKFLTRSSEGDGIQGKQISEKPPVSFSTENSNRSSTESPTTSRSSEDWRKFFGNATGRPVEK</sequence>
<organism evidence="3 4">
    <name type="scientific">Exophiala mesophila</name>
    <name type="common">Black yeast-like fungus</name>
    <dbReference type="NCBI Taxonomy" id="212818"/>
    <lineage>
        <taxon>Eukaryota</taxon>
        <taxon>Fungi</taxon>
        <taxon>Dikarya</taxon>
        <taxon>Ascomycota</taxon>
        <taxon>Pezizomycotina</taxon>
        <taxon>Eurotiomycetes</taxon>
        <taxon>Chaetothyriomycetidae</taxon>
        <taxon>Chaetothyriales</taxon>
        <taxon>Herpotrichiellaceae</taxon>
        <taxon>Exophiala</taxon>
    </lineage>
</organism>
<evidence type="ECO:0000313" key="3">
    <source>
        <dbReference type="EMBL" id="RVX66576.1"/>
    </source>
</evidence>
<proteinExistence type="predicted"/>
<protein>
    <recommendedName>
        <fullName evidence="5">Mid2 domain-containing protein</fullName>
    </recommendedName>
</protein>
<evidence type="ECO:0000256" key="2">
    <source>
        <dbReference type="SAM" id="Phobius"/>
    </source>
</evidence>
<comment type="caution">
    <text evidence="3">The sequence shown here is derived from an EMBL/GenBank/DDBJ whole genome shotgun (WGS) entry which is preliminary data.</text>
</comment>
<feature type="compositionally biased region" description="Polar residues" evidence="1">
    <location>
        <begin position="163"/>
        <end position="186"/>
    </location>
</feature>
<dbReference type="OrthoDB" id="4154548at2759"/>
<keyword evidence="2" id="KW-0472">Membrane</keyword>
<feature type="compositionally biased region" description="Low complexity" evidence="1">
    <location>
        <begin position="249"/>
        <end position="267"/>
    </location>
</feature>
<evidence type="ECO:0000256" key="1">
    <source>
        <dbReference type="SAM" id="MobiDB-lite"/>
    </source>
</evidence>
<accession>A0A438MSC8</accession>
<evidence type="ECO:0008006" key="5">
    <source>
        <dbReference type="Google" id="ProtNLM"/>
    </source>
</evidence>
<feature type="region of interest" description="Disordered" evidence="1">
    <location>
        <begin position="230"/>
        <end position="286"/>
    </location>
</feature>
<gene>
    <name evidence="3" type="ORF">B0A52_09453</name>
</gene>
<dbReference type="EMBL" id="NAJM01000059">
    <property type="protein sequence ID" value="RVX66576.1"/>
    <property type="molecule type" value="Genomic_DNA"/>
</dbReference>
<reference evidence="3 4" key="1">
    <citation type="submission" date="2017-03" db="EMBL/GenBank/DDBJ databases">
        <title>Genomes of endolithic fungi from Antarctica.</title>
        <authorList>
            <person name="Coleine C."/>
            <person name="Masonjones S."/>
            <person name="Stajich J.E."/>
        </authorList>
    </citation>
    <scope>NUCLEOTIDE SEQUENCE [LARGE SCALE GENOMIC DNA]</scope>
    <source>
        <strain evidence="3 4">CCFEE 6314</strain>
    </source>
</reference>
<dbReference type="AlphaFoldDB" id="A0A438MSC8"/>
<keyword evidence="2" id="KW-1133">Transmembrane helix</keyword>
<keyword evidence="2" id="KW-0812">Transmembrane</keyword>
<dbReference type="Proteomes" id="UP000288859">
    <property type="component" value="Unassembled WGS sequence"/>
</dbReference>
<feature type="region of interest" description="Disordered" evidence="1">
    <location>
        <begin position="148"/>
        <end position="186"/>
    </location>
</feature>
<feature type="transmembrane region" description="Helical" evidence="2">
    <location>
        <begin position="197"/>
        <end position="218"/>
    </location>
</feature>